<evidence type="ECO:0000256" key="5">
    <source>
        <dbReference type="ARBA" id="ARBA00022840"/>
    </source>
</evidence>
<evidence type="ECO:0000313" key="10">
    <source>
        <dbReference type="EMBL" id="OAO13692.1"/>
    </source>
</evidence>
<keyword evidence="11" id="KW-1185">Reference proteome</keyword>
<dbReference type="InterPro" id="IPR008271">
    <property type="entry name" value="Ser/Thr_kinase_AS"/>
</dbReference>
<keyword evidence="1 7" id="KW-0723">Serine/threonine-protein kinase</keyword>
<dbReference type="STRING" id="478820.A0A196SC49"/>
<dbReference type="Gene3D" id="1.10.510.10">
    <property type="entry name" value="Transferase(Phosphotransferase) domain 1"/>
    <property type="match status" value="1"/>
</dbReference>
<accession>A0A196SC49</accession>
<dbReference type="SMART" id="SM00220">
    <property type="entry name" value="S_TKc"/>
    <property type="match status" value="1"/>
</dbReference>
<dbReference type="Pfam" id="PF00069">
    <property type="entry name" value="Pkinase"/>
    <property type="match status" value="1"/>
</dbReference>
<dbReference type="AlphaFoldDB" id="A0A196SC49"/>
<evidence type="ECO:0000259" key="9">
    <source>
        <dbReference type="PROSITE" id="PS50011"/>
    </source>
</evidence>
<dbReference type="PROSITE" id="PS00107">
    <property type="entry name" value="PROTEIN_KINASE_ATP"/>
    <property type="match status" value="1"/>
</dbReference>
<evidence type="ECO:0000256" key="3">
    <source>
        <dbReference type="ARBA" id="ARBA00022741"/>
    </source>
</evidence>
<feature type="non-terminal residue" evidence="10">
    <location>
        <position position="302"/>
    </location>
</feature>
<feature type="domain" description="Protein kinase" evidence="9">
    <location>
        <begin position="113"/>
        <end position="302"/>
    </location>
</feature>
<evidence type="ECO:0000256" key="6">
    <source>
        <dbReference type="PROSITE-ProRule" id="PRU10141"/>
    </source>
</evidence>
<dbReference type="GO" id="GO:0005634">
    <property type="term" value="C:nucleus"/>
    <property type="evidence" value="ECO:0007669"/>
    <property type="project" value="TreeGrafter"/>
</dbReference>
<gene>
    <name evidence="10" type="ORF">AV274_4621</name>
</gene>
<keyword evidence="2" id="KW-0808">Transferase</keyword>
<dbReference type="EMBL" id="LXWW01000342">
    <property type="protein sequence ID" value="OAO13692.1"/>
    <property type="molecule type" value="Genomic_DNA"/>
</dbReference>
<feature type="binding site" evidence="6">
    <location>
        <position position="142"/>
    </location>
    <ligand>
        <name>ATP</name>
        <dbReference type="ChEBI" id="CHEBI:30616"/>
    </ligand>
</feature>
<dbReference type="PROSITE" id="PS50011">
    <property type="entry name" value="PROTEIN_KINASE_DOM"/>
    <property type="match status" value="1"/>
</dbReference>
<dbReference type="InterPro" id="IPR000719">
    <property type="entry name" value="Prot_kinase_dom"/>
</dbReference>
<dbReference type="Proteomes" id="UP000078348">
    <property type="component" value="Unassembled WGS sequence"/>
</dbReference>
<feature type="region of interest" description="Disordered" evidence="8">
    <location>
        <begin position="1"/>
        <end position="98"/>
    </location>
</feature>
<dbReference type="GO" id="GO:0005524">
    <property type="term" value="F:ATP binding"/>
    <property type="evidence" value="ECO:0007669"/>
    <property type="project" value="UniProtKB-UniRule"/>
</dbReference>
<dbReference type="SUPFAM" id="SSF56112">
    <property type="entry name" value="Protein kinase-like (PK-like)"/>
    <property type="match status" value="1"/>
</dbReference>
<dbReference type="Gene3D" id="3.30.200.20">
    <property type="entry name" value="Phosphorylase Kinase, domain 1"/>
    <property type="match status" value="1"/>
</dbReference>
<evidence type="ECO:0000256" key="8">
    <source>
        <dbReference type="SAM" id="MobiDB-lite"/>
    </source>
</evidence>
<evidence type="ECO:0000256" key="2">
    <source>
        <dbReference type="ARBA" id="ARBA00022679"/>
    </source>
</evidence>
<keyword evidence="4 10" id="KW-0418">Kinase</keyword>
<feature type="compositionally biased region" description="Basic and acidic residues" evidence="8">
    <location>
        <begin position="87"/>
        <end position="98"/>
    </location>
</feature>
<organism evidence="10 11">
    <name type="scientific">Blastocystis sp. subtype 1 (strain ATCC 50177 / NandII)</name>
    <dbReference type="NCBI Taxonomy" id="478820"/>
    <lineage>
        <taxon>Eukaryota</taxon>
        <taxon>Sar</taxon>
        <taxon>Stramenopiles</taxon>
        <taxon>Bigyra</taxon>
        <taxon>Opalozoa</taxon>
        <taxon>Opalinata</taxon>
        <taxon>Blastocystidae</taxon>
        <taxon>Blastocystis</taxon>
    </lineage>
</organism>
<dbReference type="OrthoDB" id="283111at2759"/>
<evidence type="ECO:0000256" key="4">
    <source>
        <dbReference type="ARBA" id="ARBA00022777"/>
    </source>
</evidence>
<dbReference type="PANTHER" id="PTHR45646:SF11">
    <property type="entry name" value="SERINE_THREONINE-PROTEIN KINASE DOA"/>
    <property type="match status" value="1"/>
</dbReference>
<evidence type="ECO:0000313" key="11">
    <source>
        <dbReference type="Proteomes" id="UP000078348"/>
    </source>
</evidence>
<comment type="similarity">
    <text evidence="7">Belongs to the protein kinase superfamily.</text>
</comment>
<proteinExistence type="inferred from homology"/>
<feature type="compositionally biased region" description="Basic residues" evidence="8">
    <location>
        <begin position="32"/>
        <end position="43"/>
    </location>
</feature>
<keyword evidence="3 6" id="KW-0547">Nucleotide-binding</keyword>
<dbReference type="PANTHER" id="PTHR45646">
    <property type="entry name" value="SERINE/THREONINE-PROTEIN KINASE DOA-RELATED"/>
    <property type="match status" value="1"/>
</dbReference>
<dbReference type="PROSITE" id="PS00108">
    <property type="entry name" value="PROTEIN_KINASE_ST"/>
    <property type="match status" value="1"/>
</dbReference>
<evidence type="ECO:0000256" key="7">
    <source>
        <dbReference type="RuleBase" id="RU000304"/>
    </source>
</evidence>
<sequence length="302" mass="35343">MSHSISRSRSRHNRNGSRREADSYSLSPRESRSRRRHSYHSSHHGYSSSYKHSHSKREHRHTHHHRHRAHSRRHGTTSYSHKNSHYSHNDDSEKDDSIGHFLGGEGDIIGGKYEIVKELGTGTFARAFEAKNLETKEYCAVKVVRAIPRYCRHAKIEASIMRDIAEKDPQHKSHCSYLMDEFEYKGHYCMVMPLLGDSMYMVLKDNEYKPFPMSLLRDILRELFEALQFLHHMGLTHTDLKLENVLFATQEKEVMMDNDLHQRISVPNTRHIAVIDYGSATYSDERRKGTINTRQYRAPEVL</sequence>
<keyword evidence="5 6" id="KW-0067">ATP-binding</keyword>
<feature type="compositionally biased region" description="Basic residues" evidence="8">
    <location>
        <begin position="51"/>
        <end position="75"/>
    </location>
</feature>
<dbReference type="InterPro" id="IPR051175">
    <property type="entry name" value="CLK_kinases"/>
</dbReference>
<dbReference type="InterPro" id="IPR017441">
    <property type="entry name" value="Protein_kinase_ATP_BS"/>
</dbReference>
<protein>
    <submittedName>
        <fullName evidence="10">Serine/threonine protein kinase</fullName>
    </submittedName>
</protein>
<dbReference type="InterPro" id="IPR011009">
    <property type="entry name" value="Kinase-like_dom_sf"/>
</dbReference>
<name>A0A196SC49_BLAHN</name>
<comment type="caution">
    <text evidence="10">The sequence shown here is derived from an EMBL/GenBank/DDBJ whole genome shotgun (WGS) entry which is preliminary data.</text>
</comment>
<reference evidence="10 11" key="1">
    <citation type="submission" date="2016-05" db="EMBL/GenBank/DDBJ databases">
        <title>Nuclear genome of Blastocystis sp. subtype 1 NandII.</title>
        <authorList>
            <person name="Gentekaki E."/>
            <person name="Curtis B."/>
            <person name="Stairs C."/>
            <person name="Eme L."/>
            <person name="Herman E."/>
            <person name="Klimes V."/>
            <person name="Arias M.C."/>
            <person name="Elias M."/>
            <person name="Hilliou F."/>
            <person name="Klute M."/>
            <person name="Malik S.-B."/>
            <person name="Pightling A."/>
            <person name="Rachubinski R."/>
            <person name="Salas D."/>
            <person name="Schlacht A."/>
            <person name="Suga H."/>
            <person name="Archibald J."/>
            <person name="Ball S.G."/>
            <person name="Clark G."/>
            <person name="Dacks J."/>
            <person name="Van Der Giezen M."/>
            <person name="Tsaousis A."/>
            <person name="Roger A."/>
        </authorList>
    </citation>
    <scope>NUCLEOTIDE SEQUENCE [LARGE SCALE GENOMIC DNA]</scope>
    <source>
        <strain evidence="11">ATCC 50177 / NandII</strain>
    </source>
</reference>
<dbReference type="GO" id="GO:0004674">
    <property type="term" value="F:protein serine/threonine kinase activity"/>
    <property type="evidence" value="ECO:0007669"/>
    <property type="project" value="UniProtKB-KW"/>
</dbReference>
<feature type="compositionally biased region" description="Basic residues" evidence="8">
    <location>
        <begin position="1"/>
        <end position="16"/>
    </location>
</feature>
<evidence type="ECO:0000256" key="1">
    <source>
        <dbReference type="ARBA" id="ARBA00022527"/>
    </source>
</evidence>